<evidence type="ECO:0000256" key="4">
    <source>
        <dbReference type="ARBA" id="ARBA00023180"/>
    </source>
</evidence>
<evidence type="ECO:0000313" key="7">
    <source>
        <dbReference type="Proteomes" id="UP000811609"/>
    </source>
</evidence>
<dbReference type="InterPro" id="IPR001360">
    <property type="entry name" value="Glyco_hydro_1"/>
</dbReference>
<keyword evidence="3" id="KW-0378">Hydrolase</keyword>
<evidence type="ECO:0000256" key="1">
    <source>
        <dbReference type="ARBA" id="ARBA00010838"/>
    </source>
</evidence>
<keyword evidence="2" id="KW-0732">Signal</keyword>
<evidence type="ECO:0000256" key="5">
    <source>
        <dbReference type="SAM" id="MobiDB-lite"/>
    </source>
</evidence>
<dbReference type="Pfam" id="PF00232">
    <property type="entry name" value="Glyco_hydro_1"/>
    <property type="match status" value="2"/>
</dbReference>
<keyword evidence="7" id="KW-1185">Reference proteome</keyword>
<name>A0A8T1RKY3_CARIL</name>
<reference evidence="6" key="1">
    <citation type="submission" date="2020-12" db="EMBL/GenBank/DDBJ databases">
        <title>WGS assembly of Carya illinoinensis cv. Pawnee.</title>
        <authorList>
            <person name="Platts A."/>
            <person name="Shu S."/>
            <person name="Wright S."/>
            <person name="Barry K."/>
            <person name="Edger P."/>
            <person name="Pires J.C."/>
            <person name="Schmutz J."/>
        </authorList>
    </citation>
    <scope>NUCLEOTIDE SEQUENCE</scope>
    <source>
        <tissue evidence="6">Leaf</tissue>
    </source>
</reference>
<dbReference type="PANTHER" id="PTHR10353:SF29">
    <property type="entry name" value="BETA-GLUCOSIDASE 11"/>
    <property type="match status" value="1"/>
</dbReference>
<dbReference type="FunFam" id="3.20.20.80:FF:000069">
    <property type="entry name" value="Beta-glucosidase 1"/>
    <property type="match status" value="1"/>
</dbReference>
<dbReference type="GO" id="GO:0008422">
    <property type="term" value="F:beta-glucosidase activity"/>
    <property type="evidence" value="ECO:0007669"/>
    <property type="project" value="TreeGrafter"/>
</dbReference>
<organism evidence="6 7">
    <name type="scientific">Carya illinoinensis</name>
    <name type="common">Pecan</name>
    <dbReference type="NCBI Taxonomy" id="32201"/>
    <lineage>
        <taxon>Eukaryota</taxon>
        <taxon>Viridiplantae</taxon>
        <taxon>Streptophyta</taxon>
        <taxon>Embryophyta</taxon>
        <taxon>Tracheophyta</taxon>
        <taxon>Spermatophyta</taxon>
        <taxon>Magnoliopsida</taxon>
        <taxon>eudicotyledons</taxon>
        <taxon>Gunneridae</taxon>
        <taxon>Pentapetalae</taxon>
        <taxon>rosids</taxon>
        <taxon>fabids</taxon>
        <taxon>Fagales</taxon>
        <taxon>Juglandaceae</taxon>
        <taxon>Carya</taxon>
    </lineage>
</organism>
<dbReference type="PANTHER" id="PTHR10353">
    <property type="entry name" value="GLYCOSYL HYDROLASE"/>
    <property type="match status" value="1"/>
</dbReference>
<gene>
    <name evidence="6" type="ORF">CIPAW_01G093400</name>
</gene>
<feature type="region of interest" description="Disordered" evidence="5">
    <location>
        <begin position="62"/>
        <end position="85"/>
    </location>
</feature>
<comment type="similarity">
    <text evidence="1">Belongs to the glycosyl hydrolase 1 family.</text>
</comment>
<keyword evidence="4" id="KW-0325">Glycoprotein</keyword>
<accession>A0A8T1RKY3</accession>
<comment type="caution">
    <text evidence="6">The sequence shown here is derived from an EMBL/GenBank/DDBJ whole genome shotgun (WGS) entry which is preliminary data.</text>
</comment>
<proteinExistence type="inferred from homology"/>
<evidence type="ECO:0000256" key="2">
    <source>
        <dbReference type="ARBA" id="ARBA00022729"/>
    </source>
</evidence>
<dbReference type="InterPro" id="IPR033132">
    <property type="entry name" value="GH_1_N_CS"/>
</dbReference>
<dbReference type="EMBL" id="CM031809">
    <property type="protein sequence ID" value="KAG6667325.1"/>
    <property type="molecule type" value="Genomic_DNA"/>
</dbReference>
<protein>
    <submittedName>
        <fullName evidence="6">Uncharacterized protein</fullName>
    </submittedName>
</protein>
<dbReference type="GO" id="GO:0005975">
    <property type="term" value="P:carbohydrate metabolic process"/>
    <property type="evidence" value="ECO:0007669"/>
    <property type="project" value="InterPro"/>
</dbReference>
<feature type="compositionally biased region" description="Basic and acidic residues" evidence="5">
    <location>
        <begin position="65"/>
        <end position="77"/>
    </location>
</feature>
<dbReference type="AlphaFoldDB" id="A0A8T1RKY3"/>
<dbReference type="PROSITE" id="PS00653">
    <property type="entry name" value="GLYCOSYL_HYDROL_F1_2"/>
    <property type="match status" value="1"/>
</dbReference>
<evidence type="ECO:0000313" key="6">
    <source>
        <dbReference type="EMBL" id="KAG6667325.1"/>
    </source>
</evidence>
<dbReference type="Proteomes" id="UP000811609">
    <property type="component" value="Chromosome 1"/>
</dbReference>
<sequence length="796" mass="88332">MGGSSVTTSSLITTIGPTRIDSTPASIGTKAGITVVEKVGGASAHAKVARASLTLLTPETVSTESKAKTMSIEDRETLTPSGAAKTSLTPTPVIARSVSVASTTTFSTHDMAYAISFPISMESMIDTRSRRSSPLEGCSSGMETGAPLGIQPHITSHHSDLPLEAEYEGWVSKKIKDFTAYADLCFKKFDDKVSHWTTLNGANVFVLGGYDGGYLPPQHCSSPFGFNYTKGNSTTKQYLATHYILFYKHNGSIGINLYAIRAIPLTNTTKDAIATQRANDFLIGWLDWLVVVSLTNLAVLVLSADKFSRDDFPPGFVFGASTSAYQVEGAANQDGRTPSIWDTFAKAGNMHGATGDTACDGYHKYKEDVRLMRDTGLEAYRFSISWSRLLPNGRGTINPKGLQYYNNLINELISHGIQPHVTLHHHDLPQTLEDEYGGWISRKSVKDFEAYADVCFRKFGDRVPYWTTFNEANVFVLGGYDAGNLPPQRCSSPSPYGLNCSRGNSSTETYLAAHHILLAHASAARLYKNKYQEKQHGFIGINIFGYWFVPLTNSSDDKIAAQRANDFFFGWMVDPLVFGEYPDAMKKNVGSRMPVFTTAESNWIKGSFDFLGVNHYSTMYAKDSPSSLKIKEREFFADMAVELSSFGNDTSRFEFPIVAWGLQELLEYIKRVYGNPPVYIHENGERMIRNLTLEDWPRVEYLHAYIGSLLDALRNGSNTKGYFAWSLLDLFELLDGLESGYGLYFVDLDDPDLKRQPKLSAHWYSHFLKRSKGMRLHGLTELGMNLSALSHSAFFQ</sequence>
<evidence type="ECO:0000256" key="3">
    <source>
        <dbReference type="ARBA" id="ARBA00022801"/>
    </source>
</evidence>